<evidence type="ECO:0000313" key="6">
    <source>
        <dbReference type="Proteomes" id="UP000078397"/>
    </source>
</evidence>
<dbReference type="RefSeq" id="XP_018142347.1">
    <property type="nucleotide sequence ID" value="XM_018285279.1"/>
</dbReference>
<keyword evidence="1" id="KW-0479">Metal-binding</keyword>
<accession>A0A179FJ33</accession>
<dbReference type="CDD" id="cd12148">
    <property type="entry name" value="fungal_TF_MHR"/>
    <property type="match status" value="1"/>
</dbReference>
<dbReference type="CDD" id="cd00067">
    <property type="entry name" value="GAL4"/>
    <property type="match status" value="1"/>
</dbReference>
<comment type="caution">
    <text evidence="5">The sequence shown here is derived from an EMBL/GenBank/DDBJ whole genome shotgun (WGS) entry which is preliminary data.</text>
</comment>
<dbReference type="PROSITE" id="PS00463">
    <property type="entry name" value="ZN2_CY6_FUNGAL_1"/>
    <property type="match status" value="1"/>
</dbReference>
<dbReference type="Gene3D" id="4.10.240.10">
    <property type="entry name" value="Zn(2)-C6 fungal-type DNA-binding domain"/>
    <property type="match status" value="1"/>
</dbReference>
<dbReference type="GO" id="GO:0006351">
    <property type="term" value="P:DNA-templated transcription"/>
    <property type="evidence" value="ECO:0007669"/>
    <property type="project" value="InterPro"/>
</dbReference>
<dbReference type="PROSITE" id="PS50048">
    <property type="entry name" value="ZN2_CY6_FUNGAL_2"/>
    <property type="match status" value="1"/>
</dbReference>
<dbReference type="InterPro" id="IPR007219">
    <property type="entry name" value="XnlR_reg_dom"/>
</dbReference>
<dbReference type="PANTHER" id="PTHR47256">
    <property type="entry name" value="ZN(II)2CYS6 TRANSCRIPTION FACTOR (EUROFUNG)-RELATED"/>
    <property type="match status" value="1"/>
</dbReference>
<dbReference type="AlphaFoldDB" id="A0A179FJ33"/>
<dbReference type="SMART" id="SM00066">
    <property type="entry name" value="GAL4"/>
    <property type="match status" value="1"/>
</dbReference>
<gene>
    <name evidence="5" type="ORF">VFPPC_06210</name>
</gene>
<keyword evidence="6" id="KW-1185">Reference proteome</keyword>
<dbReference type="GO" id="GO:0008270">
    <property type="term" value="F:zinc ion binding"/>
    <property type="evidence" value="ECO:0007669"/>
    <property type="project" value="InterPro"/>
</dbReference>
<evidence type="ECO:0000256" key="3">
    <source>
        <dbReference type="SAM" id="MobiDB-lite"/>
    </source>
</evidence>
<keyword evidence="2" id="KW-0539">Nucleus</keyword>
<organism evidence="5 6">
    <name type="scientific">Pochonia chlamydosporia 170</name>
    <dbReference type="NCBI Taxonomy" id="1380566"/>
    <lineage>
        <taxon>Eukaryota</taxon>
        <taxon>Fungi</taxon>
        <taxon>Dikarya</taxon>
        <taxon>Ascomycota</taxon>
        <taxon>Pezizomycotina</taxon>
        <taxon>Sordariomycetes</taxon>
        <taxon>Hypocreomycetidae</taxon>
        <taxon>Hypocreales</taxon>
        <taxon>Clavicipitaceae</taxon>
        <taxon>Pochonia</taxon>
    </lineage>
</organism>
<dbReference type="Pfam" id="PF00172">
    <property type="entry name" value="Zn_clus"/>
    <property type="match status" value="1"/>
</dbReference>
<dbReference type="InterPro" id="IPR053187">
    <property type="entry name" value="Notoamide_regulator"/>
</dbReference>
<evidence type="ECO:0000313" key="5">
    <source>
        <dbReference type="EMBL" id="OAQ65033.1"/>
    </source>
</evidence>
<protein>
    <submittedName>
        <fullName evidence="5">C6 transcription factor</fullName>
    </submittedName>
</protein>
<name>A0A179FJ33_METCM</name>
<dbReference type="GO" id="GO:0003677">
    <property type="term" value="F:DNA binding"/>
    <property type="evidence" value="ECO:0007669"/>
    <property type="project" value="InterPro"/>
</dbReference>
<dbReference type="STRING" id="1380566.A0A179FJ33"/>
<proteinExistence type="predicted"/>
<dbReference type="InterPro" id="IPR001138">
    <property type="entry name" value="Zn2Cys6_DnaBD"/>
</dbReference>
<sequence length="665" mass="76300">MEPKPGAPRLRRLLPATGGGQPLASPEQAVRRKNITTACGACRKRKSKCDGARPICHPCIRKRSACEYTSQPHETQLQALKRRYSELERTKSARDELYDILRICSDRDAEHILQKIRTGISPDSLLRCIKEADMLLQVTLPPETRFRYDFPIVKTFPRSLENEDNLYLTQSIFQAKFNVGPQRASPAGSPYQKPYHAAHVVERKLDDLNVSRWTSVTSNNTLIRNLLRDYFLHEYPYFPPFQKDHFLGDMAAGSTRFCSELLVNAVLARACQNCDMIQNRANFWDPDNLYYKFFAETKRLWELADKDGAVELTTIQAAILIDLSYRVNGLDKIGSTYLRQAVAMAEVMQLLNTFPNDMDMEERNARDFTAWCLFSYQVCQTYYFFQKPLTNTRPMAPLPDPAQSRDWYGEIWVKYPADDTIYATHFGYSFKAMVELHALMGDIAFQAFSIPGEITKLSYEEALMHQSKLDSWFSRLPATLSPSNAVFPNQLKVHLEFHRTVWTLLDTFSEVATASGQRGIMTASVHFETIMRLYFLRHSYAFPDSFMMLFMVTLGFISIERLTFKENQAEINEICSIILLCARGLYEQSLKFYVAETLLHLTRGKMGQGTLDMLGAYVPAQRDIDLKRCMAARLNRSELPMTAAKSGKDLTLVKMESMIKEFEDL</sequence>
<dbReference type="Pfam" id="PF04082">
    <property type="entry name" value="Fungal_trans"/>
    <property type="match status" value="1"/>
</dbReference>
<dbReference type="KEGG" id="pchm:VFPPC_06210"/>
<dbReference type="PANTHER" id="PTHR47256:SF1">
    <property type="entry name" value="ZN(II)2CYS6 TRANSCRIPTION FACTOR (EUROFUNG)"/>
    <property type="match status" value="1"/>
</dbReference>
<dbReference type="GeneID" id="28849273"/>
<evidence type="ECO:0000256" key="1">
    <source>
        <dbReference type="ARBA" id="ARBA00022723"/>
    </source>
</evidence>
<feature type="region of interest" description="Disordered" evidence="3">
    <location>
        <begin position="1"/>
        <end position="29"/>
    </location>
</feature>
<feature type="domain" description="Zn(2)-C6 fungal-type" evidence="4">
    <location>
        <begin position="38"/>
        <end position="68"/>
    </location>
</feature>
<dbReference type="OrthoDB" id="426882at2759"/>
<dbReference type="EMBL" id="LSBJ02000005">
    <property type="protein sequence ID" value="OAQ65033.1"/>
    <property type="molecule type" value="Genomic_DNA"/>
</dbReference>
<reference evidence="5 6" key="1">
    <citation type="journal article" date="2016" name="PLoS Pathog.">
        <title>Biosynthesis of antibiotic leucinostatins in bio-control fungus Purpureocillium lilacinum and their inhibition on phytophthora revealed by genome mining.</title>
        <authorList>
            <person name="Wang G."/>
            <person name="Liu Z."/>
            <person name="Lin R."/>
            <person name="Li E."/>
            <person name="Mao Z."/>
            <person name="Ling J."/>
            <person name="Yang Y."/>
            <person name="Yin W.B."/>
            <person name="Xie B."/>
        </authorList>
    </citation>
    <scope>NUCLEOTIDE SEQUENCE [LARGE SCALE GENOMIC DNA]</scope>
    <source>
        <strain evidence="5">170</strain>
    </source>
</reference>
<dbReference type="InterPro" id="IPR036864">
    <property type="entry name" value="Zn2-C6_fun-type_DNA-bd_sf"/>
</dbReference>
<evidence type="ECO:0000256" key="2">
    <source>
        <dbReference type="ARBA" id="ARBA00023242"/>
    </source>
</evidence>
<evidence type="ECO:0000259" key="4">
    <source>
        <dbReference type="PROSITE" id="PS50048"/>
    </source>
</evidence>
<dbReference type="Proteomes" id="UP000078397">
    <property type="component" value="Unassembled WGS sequence"/>
</dbReference>
<dbReference type="SUPFAM" id="SSF57701">
    <property type="entry name" value="Zn2/Cys6 DNA-binding domain"/>
    <property type="match status" value="1"/>
</dbReference>
<dbReference type="GO" id="GO:0000981">
    <property type="term" value="F:DNA-binding transcription factor activity, RNA polymerase II-specific"/>
    <property type="evidence" value="ECO:0007669"/>
    <property type="project" value="InterPro"/>
</dbReference>